<dbReference type="AlphaFoldDB" id="W6Q3Z2"/>
<proteinExistence type="predicted"/>
<gene>
    <name evidence="2" type="ORF">PROQFM164_S01g002655</name>
</gene>
<dbReference type="OrthoDB" id="4297039at2759"/>
<feature type="chain" id="PRO_5004879576" evidence="1">
    <location>
        <begin position="19"/>
        <end position="114"/>
    </location>
</feature>
<name>W6Q3Z2_PENRF</name>
<evidence type="ECO:0000313" key="2">
    <source>
        <dbReference type="EMBL" id="CDM28844.1"/>
    </source>
</evidence>
<sequence length="114" mass="12196">MQLTISSVLALLFLKTQALPTNNTLESFVIPAFIPISSGANYKLCTQGCWPAALLCSSTVVNPPNASVCGPVVFTSPLLEWYTHREFGNITLGCTTPAAQPDCWSCCVDIAPVF</sequence>
<organism evidence="2 3">
    <name type="scientific">Penicillium roqueforti (strain FM164)</name>
    <dbReference type="NCBI Taxonomy" id="1365484"/>
    <lineage>
        <taxon>Eukaryota</taxon>
        <taxon>Fungi</taxon>
        <taxon>Dikarya</taxon>
        <taxon>Ascomycota</taxon>
        <taxon>Pezizomycotina</taxon>
        <taxon>Eurotiomycetes</taxon>
        <taxon>Eurotiomycetidae</taxon>
        <taxon>Eurotiales</taxon>
        <taxon>Aspergillaceae</taxon>
        <taxon>Penicillium</taxon>
    </lineage>
</organism>
<evidence type="ECO:0000256" key="1">
    <source>
        <dbReference type="SAM" id="SignalP"/>
    </source>
</evidence>
<keyword evidence="1" id="KW-0732">Signal</keyword>
<reference evidence="2" key="1">
    <citation type="journal article" date="2014" name="Nat. Commun.">
        <title>Multiple recent horizontal transfers of a large genomic region in cheese making fungi.</title>
        <authorList>
            <person name="Cheeseman K."/>
            <person name="Ropars J."/>
            <person name="Renault P."/>
            <person name="Dupont J."/>
            <person name="Gouzy J."/>
            <person name="Branca A."/>
            <person name="Abraham A.L."/>
            <person name="Ceppi M."/>
            <person name="Conseiller E."/>
            <person name="Debuchy R."/>
            <person name="Malagnac F."/>
            <person name="Goarin A."/>
            <person name="Silar P."/>
            <person name="Lacoste S."/>
            <person name="Sallet E."/>
            <person name="Bensimon A."/>
            <person name="Giraud T."/>
            <person name="Brygoo Y."/>
        </authorList>
    </citation>
    <scope>NUCLEOTIDE SEQUENCE [LARGE SCALE GENOMIC DNA]</scope>
    <source>
        <strain evidence="2">FM164</strain>
    </source>
</reference>
<accession>W6Q3Z2</accession>
<keyword evidence="3" id="KW-1185">Reference proteome</keyword>
<dbReference type="EMBL" id="HG792015">
    <property type="protein sequence ID" value="CDM28844.1"/>
    <property type="molecule type" value="Genomic_DNA"/>
</dbReference>
<dbReference type="Proteomes" id="UP000030686">
    <property type="component" value="Unassembled WGS sequence"/>
</dbReference>
<evidence type="ECO:0000313" key="3">
    <source>
        <dbReference type="Proteomes" id="UP000030686"/>
    </source>
</evidence>
<protein>
    <submittedName>
        <fullName evidence="2">Genomic scaffold, ProqFM164S01</fullName>
    </submittedName>
</protein>
<feature type="signal peptide" evidence="1">
    <location>
        <begin position="1"/>
        <end position="18"/>
    </location>
</feature>